<dbReference type="AlphaFoldDB" id="A0A1Y3U348"/>
<reference evidence="4" key="1">
    <citation type="submission" date="2017-04" db="EMBL/GenBank/DDBJ databases">
        <title>Function of individual gut microbiota members based on whole genome sequencing of pure cultures obtained from chicken caecum.</title>
        <authorList>
            <person name="Medvecky M."/>
            <person name="Cejkova D."/>
            <person name="Polansky O."/>
            <person name="Karasova D."/>
            <person name="Kubasova T."/>
            <person name="Cizek A."/>
            <person name="Rychlik I."/>
        </authorList>
    </citation>
    <scope>NUCLEOTIDE SEQUENCE [LARGE SCALE GENOMIC DNA]</scope>
    <source>
        <strain evidence="4">An70</strain>
    </source>
</reference>
<feature type="domain" description="Aminotransferase class I/classII large" evidence="2">
    <location>
        <begin position="34"/>
        <end position="385"/>
    </location>
</feature>
<evidence type="ECO:0000313" key="4">
    <source>
        <dbReference type="Proteomes" id="UP000196560"/>
    </source>
</evidence>
<dbReference type="PROSITE" id="PS00105">
    <property type="entry name" value="AA_TRANSFER_CLASS_1"/>
    <property type="match status" value="1"/>
</dbReference>
<dbReference type="PANTHER" id="PTHR42691">
    <property type="entry name" value="ASPARTATE AMINOTRANSFERASE YHDR-RELATED"/>
    <property type="match status" value="1"/>
</dbReference>
<dbReference type="PANTHER" id="PTHR42691:SF1">
    <property type="entry name" value="ASPARTATE AMINOTRANSFERASE YHDR-RELATED"/>
    <property type="match status" value="1"/>
</dbReference>
<dbReference type="InterPro" id="IPR004839">
    <property type="entry name" value="Aminotransferase_I/II_large"/>
</dbReference>
<accession>A0A1Y3U348</accession>
<organism evidence="3 4">
    <name type="scientific">Enorma massiliensis</name>
    <dbReference type="NCBI Taxonomy" id="1472761"/>
    <lineage>
        <taxon>Bacteria</taxon>
        <taxon>Bacillati</taxon>
        <taxon>Actinomycetota</taxon>
        <taxon>Coriobacteriia</taxon>
        <taxon>Coriobacteriales</taxon>
        <taxon>Coriobacteriaceae</taxon>
        <taxon>Enorma</taxon>
    </lineage>
</organism>
<dbReference type="CDD" id="cd00609">
    <property type="entry name" value="AAT_like"/>
    <property type="match status" value="1"/>
</dbReference>
<dbReference type="eggNOG" id="COG0436">
    <property type="taxonomic scope" value="Bacteria"/>
</dbReference>
<dbReference type="STRING" id="1118060.GCA_000311845_00040"/>
<name>A0A1Y3U348_9ACTN</name>
<evidence type="ECO:0000313" key="3">
    <source>
        <dbReference type="EMBL" id="OUN41517.1"/>
    </source>
</evidence>
<gene>
    <name evidence="3" type="ORF">B5G21_09575</name>
</gene>
<evidence type="ECO:0000256" key="1">
    <source>
        <dbReference type="RuleBase" id="RU000481"/>
    </source>
</evidence>
<comment type="similarity">
    <text evidence="1">Belongs to the class-I pyridoxal-phosphate-dependent aminotransferase family.</text>
</comment>
<dbReference type="RefSeq" id="WP_087186987.1">
    <property type="nucleotide sequence ID" value="NZ_NFHO01000013.1"/>
</dbReference>
<dbReference type="NCBIfam" id="NF005305">
    <property type="entry name" value="PRK06836.1"/>
    <property type="match status" value="1"/>
</dbReference>
<dbReference type="Proteomes" id="UP000196560">
    <property type="component" value="Unassembled WGS sequence"/>
</dbReference>
<keyword evidence="4" id="KW-1185">Reference proteome</keyword>
<dbReference type="Gene3D" id="3.40.640.10">
    <property type="entry name" value="Type I PLP-dependent aspartate aminotransferase-like (Major domain)"/>
    <property type="match status" value="1"/>
</dbReference>
<keyword evidence="1 3" id="KW-0808">Transferase</keyword>
<dbReference type="InterPro" id="IPR015424">
    <property type="entry name" value="PyrdxlP-dep_Trfase"/>
</dbReference>
<dbReference type="Gene3D" id="3.90.1150.10">
    <property type="entry name" value="Aspartate Aminotransferase, domain 1"/>
    <property type="match status" value="2"/>
</dbReference>
<dbReference type="GO" id="GO:0008483">
    <property type="term" value="F:transaminase activity"/>
    <property type="evidence" value="ECO:0007669"/>
    <property type="project" value="UniProtKB-KW"/>
</dbReference>
<dbReference type="EC" id="2.6.1.-" evidence="1"/>
<dbReference type="SUPFAM" id="SSF53383">
    <property type="entry name" value="PLP-dependent transferases"/>
    <property type="match status" value="1"/>
</dbReference>
<comment type="cofactor">
    <cofactor evidence="1">
        <name>pyridoxal 5'-phosphate</name>
        <dbReference type="ChEBI" id="CHEBI:597326"/>
    </cofactor>
</comment>
<evidence type="ECO:0000259" key="2">
    <source>
        <dbReference type="Pfam" id="PF00155"/>
    </source>
</evidence>
<protein>
    <recommendedName>
        <fullName evidence="1">Aminotransferase</fullName>
        <ecNumber evidence="1">2.6.1.-</ecNumber>
    </recommendedName>
</protein>
<dbReference type="InterPro" id="IPR015422">
    <property type="entry name" value="PyrdxlP-dep_Trfase_small"/>
</dbReference>
<comment type="caution">
    <text evidence="3">The sequence shown here is derived from an EMBL/GenBank/DDBJ whole genome shotgun (WGS) entry which is preliminary data.</text>
</comment>
<keyword evidence="1 3" id="KW-0032">Aminotransferase</keyword>
<dbReference type="Pfam" id="PF00155">
    <property type="entry name" value="Aminotran_1_2"/>
    <property type="match status" value="1"/>
</dbReference>
<dbReference type="InterPro" id="IPR004838">
    <property type="entry name" value="NHTrfase_class1_PyrdxlP-BS"/>
</dbReference>
<sequence>MINDTMYARGAESSVIREIFTYANERKAQIGAENVFDFSLGNPSVPAPDEVRQSIERSLKLPPEQVHGYTPAPGAPEVRTAVAESLNRRFGTNYTMADVFMTVGAAASVSCTLGAVTCPGDEVIVIAPYFPEYRVWIETAGAVCIEVLADQETFQVDPEAVAAAITDRTAAVIIDSPNNPTGAVYTRENLEKLVDALERANTEREARLGHPQPIVLISDEPYREITYGAEVPWVPSLYEHTVVCYSYSKSLSLPGERVGWVLVPQVSEGARRVMTAVAGTARSLGFVCAPSLFQRVVMDCVDVPSDVAAYARNRDLLTQALSQMGYTYVEPGGAFYLWVRALEPDAEAFCERARAYELLPVPSNSFGVEGWVRVGYCVAPEVIERSLPAWKRLAEDYGL</sequence>
<dbReference type="GO" id="GO:0030170">
    <property type="term" value="F:pyridoxal phosphate binding"/>
    <property type="evidence" value="ECO:0007669"/>
    <property type="project" value="InterPro"/>
</dbReference>
<proteinExistence type="inferred from homology"/>
<dbReference type="EMBL" id="NFHO01000013">
    <property type="protein sequence ID" value="OUN41517.1"/>
    <property type="molecule type" value="Genomic_DNA"/>
</dbReference>
<dbReference type="InterPro" id="IPR015421">
    <property type="entry name" value="PyrdxlP-dep_Trfase_major"/>
</dbReference>